<reference evidence="3" key="1">
    <citation type="submission" date="2021-08" db="EMBL/GenBank/DDBJ databases">
        <title>WGS assembly of Ceratopteris richardii.</title>
        <authorList>
            <person name="Marchant D.B."/>
            <person name="Chen G."/>
            <person name="Jenkins J."/>
            <person name="Shu S."/>
            <person name="Leebens-Mack J."/>
            <person name="Grimwood J."/>
            <person name="Schmutz J."/>
            <person name="Soltis P."/>
            <person name="Soltis D."/>
            <person name="Chen Z.-H."/>
        </authorList>
    </citation>
    <scope>NUCLEOTIDE SEQUENCE</scope>
    <source>
        <strain evidence="3">Whitten #5841</strain>
        <tissue evidence="3">Leaf</tissue>
    </source>
</reference>
<feature type="signal peptide" evidence="1">
    <location>
        <begin position="1"/>
        <end position="17"/>
    </location>
</feature>
<keyword evidence="1" id="KW-0732">Signal</keyword>
<dbReference type="EMBL" id="CM035440">
    <property type="protein sequence ID" value="KAH7283123.1"/>
    <property type="molecule type" value="Genomic_DNA"/>
</dbReference>
<evidence type="ECO:0000313" key="3">
    <source>
        <dbReference type="EMBL" id="KAH7283123.1"/>
    </source>
</evidence>
<name>A0A8T2QIA0_CERRI</name>
<evidence type="ECO:0000313" key="4">
    <source>
        <dbReference type="Proteomes" id="UP000825935"/>
    </source>
</evidence>
<sequence length="66" mass="7406">MAKFVLVFIMDIANVSMQFKVCAFMSQKFPYVVVCVHMFTDSESCGWDKGSPWTATIHAGLCCSFI</sequence>
<protein>
    <recommendedName>
        <fullName evidence="5">Secreted protein</fullName>
    </recommendedName>
</protein>
<evidence type="ECO:0000256" key="1">
    <source>
        <dbReference type="SAM" id="SignalP"/>
    </source>
</evidence>
<dbReference type="AlphaFoldDB" id="A0A8T2QIA0"/>
<dbReference type="Proteomes" id="UP000825935">
    <property type="component" value="Chromosome 35"/>
</dbReference>
<gene>
    <name evidence="2" type="ORF">KP509_35G062000</name>
    <name evidence="3" type="ORF">KP509_35G062100</name>
</gene>
<evidence type="ECO:0000313" key="2">
    <source>
        <dbReference type="EMBL" id="KAH7283122.1"/>
    </source>
</evidence>
<organism evidence="3 4">
    <name type="scientific">Ceratopteris richardii</name>
    <name type="common">Triangle waterfern</name>
    <dbReference type="NCBI Taxonomy" id="49495"/>
    <lineage>
        <taxon>Eukaryota</taxon>
        <taxon>Viridiplantae</taxon>
        <taxon>Streptophyta</taxon>
        <taxon>Embryophyta</taxon>
        <taxon>Tracheophyta</taxon>
        <taxon>Polypodiopsida</taxon>
        <taxon>Polypodiidae</taxon>
        <taxon>Polypodiales</taxon>
        <taxon>Pteridineae</taxon>
        <taxon>Pteridaceae</taxon>
        <taxon>Parkerioideae</taxon>
        <taxon>Ceratopteris</taxon>
    </lineage>
</organism>
<keyword evidence="4" id="KW-1185">Reference proteome</keyword>
<evidence type="ECO:0008006" key="5">
    <source>
        <dbReference type="Google" id="ProtNLM"/>
    </source>
</evidence>
<dbReference type="EMBL" id="CM035440">
    <property type="protein sequence ID" value="KAH7283122.1"/>
    <property type="molecule type" value="Genomic_DNA"/>
</dbReference>
<proteinExistence type="predicted"/>
<comment type="caution">
    <text evidence="3">The sequence shown here is derived from an EMBL/GenBank/DDBJ whole genome shotgun (WGS) entry which is preliminary data.</text>
</comment>
<feature type="chain" id="PRO_5036275815" description="Secreted protein" evidence="1">
    <location>
        <begin position="18"/>
        <end position="66"/>
    </location>
</feature>
<accession>A0A8T2QIA0</accession>